<protein>
    <recommendedName>
        <fullName evidence="3">DUF1725 domain-containing protein</fullName>
    </recommendedName>
</protein>
<name>A0A8D1N9B4_PIG</name>
<dbReference type="Ensembl" id="ENSSSCT00050077295.1">
    <property type="protein sequence ID" value="ENSSSCP00050033269.1"/>
    <property type="gene ID" value="ENSSSCG00050056698.1"/>
</dbReference>
<evidence type="ECO:0008006" key="3">
    <source>
        <dbReference type="Google" id="ProtNLM"/>
    </source>
</evidence>
<evidence type="ECO:0000313" key="1">
    <source>
        <dbReference type="Ensembl" id="ENSSSCP00050033269.1"/>
    </source>
</evidence>
<evidence type="ECO:0000313" key="2">
    <source>
        <dbReference type="Proteomes" id="UP000694571"/>
    </source>
</evidence>
<organism evidence="1 2">
    <name type="scientific">Sus scrofa</name>
    <name type="common">Pig</name>
    <dbReference type="NCBI Taxonomy" id="9823"/>
    <lineage>
        <taxon>Eukaryota</taxon>
        <taxon>Metazoa</taxon>
        <taxon>Chordata</taxon>
        <taxon>Craniata</taxon>
        <taxon>Vertebrata</taxon>
        <taxon>Euteleostomi</taxon>
        <taxon>Mammalia</taxon>
        <taxon>Eutheria</taxon>
        <taxon>Laurasiatheria</taxon>
        <taxon>Artiodactyla</taxon>
        <taxon>Suina</taxon>
        <taxon>Suidae</taxon>
        <taxon>Sus</taxon>
    </lineage>
</organism>
<proteinExistence type="predicted"/>
<dbReference type="AlphaFoldDB" id="A0A8D1N9B4"/>
<reference evidence="1" key="1">
    <citation type="submission" date="2025-08" db="UniProtKB">
        <authorList>
            <consortium name="Ensembl"/>
        </authorList>
    </citation>
    <scope>IDENTIFICATION</scope>
</reference>
<accession>A0A8D1N9B4</accession>
<sequence>MFIAALFTITWKQPKCPLTDDWIQKMCYVYTMQYYSAITKNKLMPFAATWVELETLILSEISQKEKDKYHMISLISGI</sequence>
<dbReference type="Proteomes" id="UP000694571">
    <property type="component" value="Unplaced"/>
</dbReference>